<proteinExistence type="predicted"/>
<protein>
    <submittedName>
        <fullName evidence="1">Uncharacterized protein</fullName>
    </submittedName>
</protein>
<comment type="caution">
    <text evidence="1">The sequence shown here is derived from an EMBL/GenBank/DDBJ whole genome shotgun (WGS) entry which is preliminary data.</text>
</comment>
<reference evidence="1 2" key="1">
    <citation type="submission" date="2024-10" db="EMBL/GenBank/DDBJ databases">
        <title>The Natural Products Discovery Center: Release of the First 8490 Sequenced Strains for Exploring Actinobacteria Biosynthetic Diversity.</title>
        <authorList>
            <person name="Kalkreuter E."/>
            <person name="Kautsar S.A."/>
            <person name="Yang D."/>
            <person name="Bader C.D."/>
            <person name="Teijaro C.N."/>
            <person name="Fluegel L."/>
            <person name="Davis C.M."/>
            <person name="Simpson J.R."/>
            <person name="Lauterbach L."/>
            <person name="Steele A.D."/>
            <person name="Gui C."/>
            <person name="Meng S."/>
            <person name="Li G."/>
            <person name="Viehrig K."/>
            <person name="Ye F."/>
            <person name="Su P."/>
            <person name="Kiefer A.F."/>
            <person name="Nichols A."/>
            <person name="Cepeda A.J."/>
            <person name="Yan W."/>
            <person name="Fan B."/>
            <person name="Jiang Y."/>
            <person name="Adhikari A."/>
            <person name="Zheng C.-J."/>
            <person name="Schuster L."/>
            <person name="Cowan T.M."/>
            <person name="Smanski M.J."/>
            <person name="Chevrette M.G."/>
            <person name="De Carvalho L.P.S."/>
            <person name="Shen B."/>
        </authorList>
    </citation>
    <scope>NUCLEOTIDE SEQUENCE [LARGE SCALE GENOMIC DNA]</scope>
    <source>
        <strain evidence="1 2">NPDC002593</strain>
    </source>
</reference>
<gene>
    <name evidence="1" type="ORF">ACFYXQ_03525</name>
</gene>
<evidence type="ECO:0000313" key="2">
    <source>
        <dbReference type="Proteomes" id="UP001601992"/>
    </source>
</evidence>
<dbReference type="RefSeq" id="WP_387402507.1">
    <property type="nucleotide sequence ID" value="NZ_JBIAQY010000001.1"/>
</dbReference>
<keyword evidence="2" id="KW-1185">Reference proteome</keyword>
<dbReference type="Proteomes" id="UP001601992">
    <property type="component" value="Unassembled WGS sequence"/>
</dbReference>
<dbReference type="EMBL" id="JBIAQY010000001">
    <property type="protein sequence ID" value="MFF3566832.1"/>
    <property type="molecule type" value="Genomic_DNA"/>
</dbReference>
<accession>A0ABW6RS35</accession>
<organism evidence="1 2">
    <name type="scientific">Nocardia jiangxiensis</name>
    <dbReference type="NCBI Taxonomy" id="282685"/>
    <lineage>
        <taxon>Bacteria</taxon>
        <taxon>Bacillati</taxon>
        <taxon>Actinomycetota</taxon>
        <taxon>Actinomycetes</taxon>
        <taxon>Mycobacteriales</taxon>
        <taxon>Nocardiaceae</taxon>
        <taxon>Nocardia</taxon>
    </lineage>
</organism>
<evidence type="ECO:0000313" key="1">
    <source>
        <dbReference type="EMBL" id="MFF3566832.1"/>
    </source>
</evidence>
<name>A0ABW6RS35_9NOCA</name>
<sequence length="206" mass="22405">MDRETVPRLLKHLHDVELGDPLFDPPRQKLGSHFGPAAGVGGELKRLVRGEQTHPSTFETMLDPGTGIGTPRDPVDRFADHVIEPAAGGFGFGEQILDATVARDGNLELLVRAAAPANGQIHSPGLDIVEMRDDQRILGQRDLRGPQLARQRQGRILLIIGRGPAHPSDPEKRRNLLRHTAIGTGTLTPVRATDTTTGARVRVHPR</sequence>